<dbReference type="InterPro" id="IPR001757">
    <property type="entry name" value="P_typ_ATPase"/>
</dbReference>
<evidence type="ECO:0000256" key="1">
    <source>
        <dbReference type="ARBA" id="ARBA00012517"/>
    </source>
</evidence>
<organism evidence="7 8">
    <name type="scientific">Paenibacillus cisolokensis</name>
    <dbReference type="NCBI Taxonomy" id="1658519"/>
    <lineage>
        <taxon>Bacteria</taxon>
        <taxon>Bacillati</taxon>
        <taxon>Bacillota</taxon>
        <taxon>Bacilli</taxon>
        <taxon>Bacillales</taxon>
        <taxon>Paenibacillaceae</taxon>
        <taxon>Paenibacillus</taxon>
    </lineage>
</organism>
<feature type="transmembrane region" description="Helical" evidence="6">
    <location>
        <begin position="61"/>
        <end position="78"/>
    </location>
</feature>
<dbReference type="PRINTS" id="PR00119">
    <property type="entry name" value="CATATPASE"/>
</dbReference>
<dbReference type="Proteomes" id="UP000680304">
    <property type="component" value="Unassembled WGS sequence"/>
</dbReference>
<dbReference type="PANTHER" id="PTHR43520">
    <property type="entry name" value="ATP7, ISOFORM B"/>
    <property type="match status" value="1"/>
</dbReference>
<evidence type="ECO:0000313" key="7">
    <source>
        <dbReference type="EMBL" id="GIQ66532.1"/>
    </source>
</evidence>
<keyword evidence="2" id="KW-0406">Ion transport</keyword>
<evidence type="ECO:0000256" key="4">
    <source>
        <dbReference type="ARBA" id="ARBA00023008"/>
    </source>
</evidence>
<dbReference type="InterPro" id="IPR036412">
    <property type="entry name" value="HAD-like_sf"/>
</dbReference>
<keyword evidence="4" id="KW-0186">Copper</keyword>
<keyword evidence="2" id="KW-0813">Transport</keyword>
<evidence type="ECO:0000256" key="2">
    <source>
        <dbReference type="ARBA" id="ARBA00022796"/>
    </source>
</evidence>
<evidence type="ECO:0000313" key="8">
    <source>
        <dbReference type="Proteomes" id="UP000680304"/>
    </source>
</evidence>
<dbReference type="PRINTS" id="PR00120">
    <property type="entry name" value="HATPASE"/>
</dbReference>
<evidence type="ECO:0000256" key="6">
    <source>
        <dbReference type="SAM" id="Phobius"/>
    </source>
</evidence>
<comment type="catalytic activity">
    <reaction evidence="5">
        <text>Cu(+)(in) + ATP + H2O = Cu(+)(out) + ADP + phosphate + H(+)</text>
        <dbReference type="Rhea" id="RHEA:25792"/>
        <dbReference type="ChEBI" id="CHEBI:15377"/>
        <dbReference type="ChEBI" id="CHEBI:15378"/>
        <dbReference type="ChEBI" id="CHEBI:30616"/>
        <dbReference type="ChEBI" id="CHEBI:43474"/>
        <dbReference type="ChEBI" id="CHEBI:49552"/>
        <dbReference type="ChEBI" id="CHEBI:456216"/>
        <dbReference type="EC" id="7.2.2.8"/>
    </reaction>
</comment>
<keyword evidence="8" id="KW-1185">Reference proteome</keyword>
<protein>
    <recommendedName>
        <fullName evidence="1">P-type Cu(+) transporter</fullName>
        <ecNumber evidence="1">7.2.2.8</ecNumber>
    </recommendedName>
</protein>
<keyword evidence="2" id="KW-0187">Copper transport</keyword>
<sequence>MVGDGINDAPALATADIGMAIGTGTDVAMEAADVTLMRGDLASIPDAIYMSRKTMRNIRQNLFWALGYNTLGIPIAAAGLLAPWVAGAAMALSSVSVVLNALRLQRVNIRH</sequence>
<keyword evidence="6" id="KW-0812">Transmembrane</keyword>
<keyword evidence="6" id="KW-0472">Membrane</keyword>
<name>A0ABQ4NEA7_9BACL</name>
<comment type="caution">
    <text evidence="7">The sequence shown here is derived from an EMBL/GenBank/DDBJ whole genome shotgun (WGS) entry which is preliminary data.</text>
</comment>
<keyword evidence="6" id="KW-1133">Transmembrane helix</keyword>
<dbReference type="Gene3D" id="3.40.50.1000">
    <property type="entry name" value="HAD superfamily/HAD-like"/>
    <property type="match status" value="1"/>
</dbReference>
<gene>
    <name evidence="7" type="ORF">PACILC2_51000</name>
</gene>
<evidence type="ECO:0000256" key="5">
    <source>
        <dbReference type="ARBA" id="ARBA00049289"/>
    </source>
</evidence>
<dbReference type="EMBL" id="BOVJ01000189">
    <property type="protein sequence ID" value="GIQ66532.1"/>
    <property type="molecule type" value="Genomic_DNA"/>
</dbReference>
<dbReference type="SUPFAM" id="SSF56784">
    <property type="entry name" value="HAD-like"/>
    <property type="match status" value="1"/>
</dbReference>
<evidence type="ECO:0000256" key="3">
    <source>
        <dbReference type="ARBA" id="ARBA00022967"/>
    </source>
</evidence>
<dbReference type="InterPro" id="IPR023214">
    <property type="entry name" value="HAD_sf"/>
</dbReference>
<reference evidence="7 8" key="1">
    <citation type="submission" date="2021-04" db="EMBL/GenBank/DDBJ databases">
        <title>Draft genome sequence of Paenibacillus cisolokensis, LC2-13A.</title>
        <authorList>
            <person name="Uke A."/>
            <person name="Chhe C."/>
            <person name="Baramee S."/>
            <person name="Kosugi A."/>
        </authorList>
    </citation>
    <scope>NUCLEOTIDE SEQUENCE [LARGE SCALE GENOMIC DNA]</scope>
    <source>
        <strain evidence="7 8">LC2-13A</strain>
    </source>
</reference>
<proteinExistence type="predicted"/>
<feature type="transmembrane region" description="Helical" evidence="6">
    <location>
        <begin position="84"/>
        <end position="102"/>
    </location>
</feature>
<dbReference type="EC" id="7.2.2.8" evidence="1"/>
<keyword evidence="3" id="KW-1278">Translocase</keyword>
<dbReference type="PANTHER" id="PTHR43520:SF8">
    <property type="entry name" value="P-TYPE CU(+) TRANSPORTER"/>
    <property type="match status" value="1"/>
</dbReference>
<accession>A0ABQ4NEA7</accession>
<dbReference type="NCBIfam" id="TIGR01494">
    <property type="entry name" value="ATPase_P-type"/>
    <property type="match status" value="1"/>
</dbReference>